<keyword evidence="2" id="KW-0863">Zinc-finger</keyword>
<feature type="domain" description="CHHC U11-48K-type" evidence="4">
    <location>
        <begin position="110"/>
        <end position="137"/>
    </location>
</feature>
<proteinExistence type="predicted"/>
<comment type="caution">
    <text evidence="5">The sequence shown here is derived from an EMBL/GenBank/DDBJ whole genome shotgun (WGS) entry which is preliminary data.</text>
</comment>
<accession>A0ABN9L5H0</accession>
<keyword evidence="3" id="KW-0862">Zinc</keyword>
<evidence type="ECO:0000313" key="6">
    <source>
        <dbReference type="Proteomes" id="UP001176940"/>
    </source>
</evidence>
<keyword evidence="6" id="KW-1185">Reference proteome</keyword>
<sequence>MTAQIARCVFTTTPLRHQRKAEEEPAMSPRPPDLTSLIDRRKRRLCAPRPFLWISGVRTYVVVMERPVSWRPHHLLQELKDFNEQCRNRLSQLLQELGWEREAAGGEQETAVCPYDSNHRMPRTSLEKHVVLCGRRQIGYSREEAVVCDPQFFYENAKVTSVPIDKSKQCQIIKDARNNAPAVSEDKSWDKRKWFNAVIIPPLPVVLTSLCSTQV</sequence>
<organism evidence="5 6">
    <name type="scientific">Ranitomeya imitator</name>
    <name type="common">mimic poison frog</name>
    <dbReference type="NCBI Taxonomy" id="111125"/>
    <lineage>
        <taxon>Eukaryota</taxon>
        <taxon>Metazoa</taxon>
        <taxon>Chordata</taxon>
        <taxon>Craniata</taxon>
        <taxon>Vertebrata</taxon>
        <taxon>Euteleostomi</taxon>
        <taxon>Amphibia</taxon>
        <taxon>Batrachia</taxon>
        <taxon>Anura</taxon>
        <taxon>Neobatrachia</taxon>
        <taxon>Hyloidea</taxon>
        <taxon>Dendrobatidae</taxon>
        <taxon>Dendrobatinae</taxon>
        <taxon>Ranitomeya</taxon>
    </lineage>
</organism>
<protein>
    <recommendedName>
        <fullName evidence="4">CHHC U11-48K-type domain-containing protein</fullName>
    </recommendedName>
</protein>
<dbReference type="PROSITE" id="PS51800">
    <property type="entry name" value="ZF_CHHC_U11_48K"/>
    <property type="match status" value="1"/>
</dbReference>
<name>A0ABN9L5H0_9NEOB</name>
<evidence type="ECO:0000259" key="4">
    <source>
        <dbReference type="PROSITE" id="PS51800"/>
    </source>
</evidence>
<dbReference type="InterPro" id="IPR022776">
    <property type="entry name" value="TRM13/UPF0224_CHHC_Znf_dom"/>
</dbReference>
<evidence type="ECO:0000256" key="3">
    <source>
        <dbReference type="ARBA" id="ARBA00022833"/>
    </source>
</evidence>
<reference evidence="5" key="1">
    <citation type="submission" date="2023-07" db="EMBL/GenBank/DDBJ databases">
        <authorList>
            <person name="Stuckert A."/>
        </authorList>
    </citation>
    <scope>NUCLEOTIDE SEQUENCE</scope>
</reference>
<evidence type="ECO:0000313" key="5">
    <source>
        <dbReference type="EMBL" id="CAJ0930625.1"/>
    </source>
</evidence>
<dbReference type="Pfam" id="PF05253">
    <property type="entry name" value="zf-U11-48K"/>
    <property type="match status" value="1"/>
</dbReference>
<dbReference type="Proteomes" id="UP001176940">
    <property type="component" value="Unassembled WGS sequence"/>
</dbReference>
<dbReference type="InterPro" id="IPR036236">
    <property type="entry name" value="Znf_C2H2_sf"/>
</dbReference>
<dbReference type="EMBL" id="CAUEEQ010006890">
    <property type="protein sequence ID" value="CAJ0930625.1"/>
    <property type="molecule type" value="Genomic_DNA"/>
</dbReference>
<keyword evidence="1" id="KW-0479">Metal-binding</keyword>
<dbReference type="SUPFAM" id="SSF57667">
    <property type="entry name" value="beta-beta-alpha zinc fingers"/>
    <property type="match status" value="1"/>
</dbReference>
<evidence type="ECO:0000256" key="1">
    <source>
        <dbReference type="ARBA" id="ARBA00022723"/>
    </source>
</evidence>
<gene>
    <name evidence="5" type="ORF">RIMI_LOCUS4324698</name>
</gene>
<evidence type="ECO:0000256" key="2">
    <source>
        <dbReference type="ARBA" id="ARBA00022771"/>
    </source>
</evidence>